<evidence type="ECO:0000256" key="2">
    <source>
        <dbReference type="ARBA" id="ARBA00023239"/>
    </source>
</evidence>
<evidence type="ECO:0000259" key="3">
    <source>
        <dbReference type="Pfam" id="PF04295"/>
    </source>
</evidence>
<keyword evidence="2" id="KW-0456">Lyase</keyword>
<dbReference type="GO" id="GO:0019698">
    <property type="term" value="P:D-galacturonate catabolic process"/>
    <property type="evidence" value="ECO:0007669"/>
    <property type="project" value="TreeGrafter"/>
</dbReference>
<dbReference type="InterPro" id="IPR007392">
    <property type="entry name" value="GD_AH_second"/>
</dbReference>
<evidence type="ECO:0000313" key="5">
    <source>
        <dbReference type="EMBL" id="KGH08240.1"/>
    </source>
</evidence>
<sequence length="379" mass="39766">MGTRNHIGIFVVGNCGATVARKVADHFSTKRLANFPNVDGVVPFIHELGCGMEMTGEPMNLLRRTIAGTIRNPNISGAVVIALGCERNNIRGFFEQENLVTGPLLHMVVMQEVGGTANAIELGIKAVEAMLPEINQLQREECHASKLVVGLQSAAPDRLSASSSDPALGAAVDLLVAQGGTVLFSDTSSLANDVELLTTRAASDAVSNQMAQRINWWQGNTAGRDTQLQRNAKATSLEGGSVLARAGTTPIQAAYEYAHPVKSSGLVFMDAPAYAAVSGTGQVASGATLLAVSTGQGTGFGAAAVPTVKLASNTTTFQHMLDDLDIDCGPVADGRISAQEMGREIFLRWMAYASGEQTKSEELGVGDNEFVPWPIGVLA</sequence>
<keyword evidence="6" id="KW-1185">Reference proteome</keyword>
<dbReference type="PANTHER" id="PTHR30536:SF5">
    <property type="entry name" value="ALTRONATE DEHYDRATASE"/>
    <property type="match status" value="1"/>
</dbReference>
<evidence type="ECO:0000256" key="1">
    <source>
        <dbReference type="ARBA" id="ARBA00010986"/>
    </source>
</evidence>
<dbReference type="PANTHER" id="PTHR30536">
    <property type="entry name" value="ALTRONATE/GALACTARATE DEHYDRATASE"/>
    <property type="match status" value="1"/>
</dbReference>
<evidence type="ECO:0000313" key="6">
    <source>
        <dbReference type="Proteomes" id="UP000029549"/>
    </source>
</evidence>
<dbReference type="InterPro" id="IPR048332">
    <property type="entry name" value="GD_AH_C"/>
</dbReference>
<evidence type="ECO:0000259" key="4">
    <source>
        <dbReference type="Pfam" id="PF20629"/>
    </source>
</evidence>
<accession>A0A0E3BXJ5</accession>
<name>A0A0E3BXJ5_9BURK</name>
<feature type="domain" description="D-galactarate/Altronate dehydratase C-terminal" evidence="4">
    <location>
        <begin position="144"/>
        <end position="376"/>
    </location>
</feature>
<organism evidence="5 6">
    <name type="scientific">Comamonas thiooxydans</name>
    <dbReference type="NCBI Taxonomy" id="363952"/>
    <lineage>
        <taxon>Bacteria</taxon>
        <taxon>Pseudomonadati</taxon>
        <taxon>Pseudomonadota</taxon>
        <taxon>Betaproteobacteria</taxon>
        <taxon>Burkholderiales</taxon>
        <taxon>Comamonadaceae</taxon>
        <taxon>Comamonas</taxon>
    </lineage>
</organism>
<dbReference type="Pfam" id="PF04295">
    <property type="entry name" value="GD_AH_second"/>
    <property type="match status" value="1"/>
</dbReference>
<dbReference type="Pfam" id="PF20629">
    <property type="entry name" value="GD_AH_C"/>
    <property type="match status" value="1"/>
</dbReference>
<dbReference type="InterPro" id="IPR052172">
    <property type="entry name" value="UxaA_altronate/galactarate_dh"/>
</dbReference>
<proteinExistence type="inferred from homology"/>
<comment type="caution">
    <text evidence="5">The sequence shown here is derived from an EMBL/GenBank/DDBJ whole genome shotgun (WGS) entry which is preliminary data.</text>
</comment>
<protein>
    <submittedName>
        <fullName evidence="5">Uncharacterized protein</fullName>
    </submittedName>
</protein>
<dbReference type="EMBL" id="AWTP01000125">
    <property type="protein sequence ID" value="KGH08240.1"/>
    <property type="molecule type" value="Genomic_DNA"/>
</dbReference>
<dbReference type="Proteomes" id="UP000029549">
    <property type="component" value="Unassembled WGS sequence"/>
</dbReference>
<dbReference type="GO" id="GO:0016829">
    <property type="term" value="F:lyase activity"/>
    <property type="evidence" value="ECO:0007669"/>
    <property type="project" value="UniProtKB-KW"/>
</dbReference>
<gene>
    <name evidence="5" type="ORF">P608_18645</name>
</gene>
<dbReference type="AlphaFoldDB" id="A0A0E3BXJ5"/>
<feature type="domain" description="D-galactarate/Altronate dehydratase second" evidence="3">
    <location>
        <begin position="1"/>
        <end position="135"/>
    </location>
</feature>
<comment type="similarity">
    <text evidence="1">Belongs to the UxaA family.</text>
</comment>
<reference evidence="5 6" key="1">
    <citation type="submission" date="2013-09" db="EMBL/GenBank/DDBJ databases">
        <title>High correlation between genotypes and phenotypes of environmental bacteria Comamonas testosteroni strains.</title>
        <authorList>
            <person name="Liu L."/>
            <person name="Zhu W."/>
            <person name="Xia X."/>
            <person name="Xu B."/>
            <person name="Luo M."/>
            <person name="Wang G."/>
        </authorList>
    </citation>
    <scope>NUCLEOTIDE SEQUENCE [LARGE SCALE GENOMIC DNA]</scope>
    <source>
        <strain evidence="5 6">DF2</strain>
    </source>
</reference>